<evidence type="ECO:0000313" key="4">
    <source>
        <dbReference type="Proteomes" id="UP000320496"/>
    </source>
</evidence>
<reference evidence="3 4" key="1">
    <citation type="submission" date="2019-02" db="EMBL/GenBank/DDBJ databases">
        <title>Deep-cultivation of Planctomycetes and their phenomic and genomic characterization uncovers novel biology.</title>
        <authorList>
            <person name="Wiegand S."/>
            <person name="Jogler M."/>
            <person name="Boedeker C."/>
            <person name="Pinto D."/>
            <person name="Vollmers J."/>
            <person name="Rivas-Marin E."/>
            <person name="Kohn T."/>
            <person name="Peeters S.H."/>
            <person name="Heuer A."/>
            <person name="Rast P."/>
            <person name="Oberbeckmann S."/>
            <person name="Bunk B."/>
            <person name="Jeske O."/>
            <person name="Meyerdierks A."/>
            <person name="Storesund J.E."/>
            <person name="Kallscheuer N."/>
            <person name="Luecker S."/>
            <person name="Lage O.M."/>
            <person name="Pohl T."/>
            <person name="Merkel B.J."/>
            <person name="Hornburger P."/>
            <person name="Mueller R.-W."/>
            <person name="Bruemmer F."/>
            <person name="Labrenz M."/>
            <person name="Spormann A.M."/>
            <person name="Op den Camp H."/>
            <person name="Overmann J."/>
            <person name="Amann R."/>
            <person name="Jetten M.S.M."/>
            <person name="Mascher T."/>
            <person name="Medema M.H."/>
            <person name="Devos D.P."/>
            <person name="Kaster A.-K."/>
            <person name="Ovreas L."/>
            <person name="Rohde M."/>
            <person name="Galperin M.Y."/>
            <person name="Jogler C."/>
        </authorList>
    </citation>
    <scope>NUCLEOTIDE SEQUENCE [LARGE SCALE GENOMIC DNA]</scope>
    <source>
        <strain evidence="3 4">Mal4</strain>
    </source>
</reference>
<keyword evidence="4" id="KW-1185">Reference proteome</keyword>
<keyword evidence="1" id="KW-0547">Nucleotide-binding</keyword>
<dbReference type="EMBL" id="CP036275">
    <property type="protein sequence ID" value="QDU40411.1"/>
    <property type="molecule type" value="Genomic_DNA"/>
</dbReference>
<dbReference type="SUPFAM" id="SSF52540">
    <property type="entry name" value="P-loop containing nucleoside triphosphate hydrolases"/>
    <property type="match status" value="1"/>
</dbReference>
<keyword evidence="3" id="KW-0808">Transferase</keyword>
<dbReference type="InterPro" id="IPR027417">
    <property type="entry name" value="P-loop_NTPase"/>
</dbReference>
<keyword evidence="3" id="KW-0418">Kinase</keyword>
<dbReference type="PANTHER" id="PTHR32309:SF13">
    <property type="entry name" value="FERRIC ENTEROBACTIN TRANSPORT PROTEIN FEPE"/>
    <property type="match status" value="1"/>
</dbReference>
<dbReference type="InterPro" id="IPR050445">
    <property type="entry name" value="Bact_polysacc_biosynth/exp"/>
</dbReference>
<keyword evidence="2" id="KW-0067">ATP-binding</keyword>
<dbReference type="KEGG" id="mri:Mal4_47670"/>
<protein>
    <submittedName>
        <fullName evidence="3">Tyrosine-protein kinase YwqD</fullName>
        <ecNumber evidence="3">2.7.10.2</ecNumber>
    </submittedName>
</protein>
<evidence type="ECO:0000313" key="3">
    <source>
        <dbReference type="EMBL" id="QDU40411.1"/>
    </source>
</evidence>
<dbReference type="OrthoDB" id="9794577at2"/>
<sequence length="221" mass="24177">MIWRPSLKRLMRHFGPIVDQVTVRGGLAKDASFGDRRATGILVASAESREGRSSTALGLALAAARLKQTQNVVLIDGDLRHGDITRKFGLEQHEGFRELLAGTNGIAGLLAPTSTSNLHVMPCGKAALDWPDILLSSEAEQAFGLLREQADFVVVDSPAVNQFPEGRLLAQWLDSVILVVRTGRSRAEAVNEAREVFSDKLIGAVVTRYRRVVPGFIDRYF</sequence>
<proteinExistence type="predicted"/>
<gene>
    <name evidence="3" type="primary">ywqD_4</name>
    <name evidence="3" type="ORF">Mal4_47670</name>
</gene>
<evidence type="ECO:0000256" key="2">
    <source>
        <dbReference type="ARBA" id="ARBA00022840"/>
    </source>
</evidence>
<dbReference type="PANTHER" id="PTHR32309">
    <property type="entry name" value="TYROSINE-PROTEIN KINASE"/>
    <property type="match status" value="1"/>
</dbReference>
<dbReference type="Gene3D" id="3.40.50.300">
    <property type="entry name" value="P-loop containing nucleotide triphosphate hydrolases"/>
    <property type="match status" value="1"/>
</dbReference>
<name>A0A517ZD73_9PLAN</name>
<dbReference type="GO" id="GO:0004715">
    <property type="term" value="F:non-membrane spanning protein tyrosine kinase activity"/>
    <property type="evidence" value="ECO:0007669"/>
    <property type="project" value="UniProtKB-EC"/>
</dbReference>
<accession>A0A517ZD73</accession>
<dbReference type="Proteomes" id="UP000320496">
    <property type="component" value="Chromosome"/>
</dbReference>
<dbReference type="RefSeq" id="WP_145371686.1">
    <property type="nucleotide sequence ID" value="NZ_CP036275.1"/>
</dbReference>
<dbReference type="InterPro" id="IPR005702">
    <property type="entry name" value="Wzc-like_C"/>
</dbReference>
<dbReference type="CDD" id="cd05387">
    <property type="entry name" value="BY-kinase"/>
    <property type="match status" value="1"/>
</dbReference>
<evidence type="ECO:0000256" key="1">
    <source>
        <dbReference type="ARBA" id="ARBA00022741"/>
    </source>
</evidence>
<dbReference type="GO" id="GO:0005886">
    <property type="term" value="C:plasma membrane"/>
    <property type="evidence" value="ECO:0007669"/>
    <property type="project" value="TreeGrafter"/>
</dbReference>
<dbReference type="AlphaFoldDB" id="A0A517ZD73"/>
<organism evidence="3 4">
    <name type="scientific">Maioricimonas rarisocia</name>
    <dbReference type="NCBI Taxonomy" id="2528026"/>
    <lineage>
        <taxon>Bacteria</taxon>
        <taxon>Pseudomonadati</taxon>
        <taxon>Planctomycetota</taxon>
        <taxon>Planctomycetia</taxon>
        <taxon>Planctomycetales</taxon>
        <taxon>Planctomycetaceae</taxon>
        <taxon>Maioricimonas</taxon>
    </lineage>
</organism>
<dbReference type="EC" id="2.7.10.2" evidence="3"/>